<dbReference type="AlphaFoldDB" id="X1DAA4"/>
<gene>
    <name evidence="1" type="ORF">S01H4_38406</name>
</gene>
<organism evidence="1">
    <name type="scientific">marine sediment metagenome</name>
    <dbReference type="NCBI Taxonomy" id="412755"/>
    <lineage>
        <taxon>unclassified sequences</taxon>
        <taxon>metagenomes</taxon>
        <taxon>ecological metagenomes</taxon>
    </lineage>
</organism>
<sequence>MGDRTLHGTINKAENRYLAQRKPQHFFRKFQGFGISVTEVMACESAGIDNIVIMYIGTLGTYFYKVAIEKLKDFQRYNFNGDEQIILRIKDMEKTDKI</sequence>
<proteinExistence type="predicted"/>
<accession>X1DAA4</accession>
<protein>
    <submittedName>
        <fullName evidence="1">Uncharacterized protein</fullName>
    </submittedName>
</protein>
<reference evidence="1" key="1">
    <citation type="journal article" date="2014" name="Front. Microbiol.">
        <title>High frequency of phylogenetically diverse reductive dehalogenase-homologous genes in deep subseafloor sedimentary metagenomes.</title>
        <authorList>
            <person name="Kawai M."/>
            <person name="Futagami T."/>
            <person name="Toyoda A."/>
            <person name="Takaki Y."/>
            <person name="Nishi S."/>
            <person name="Hori S."/>
            <person name="Arai W."/>
            <person name="Tsubouchi T."/>
            <person name="Morono Y."/>
            <person name="Uchiyama I."/>
            <person name="Ito T."/>
            <person name="Fujiyama A."/>
            <person name="Inagaki F."/>
            <person name="Takami H."/>
        </authorList>
    </citation>
    <scope>NUCLEOTIDE SEQUENCE</scope>
    <source>
        <strain evidence="1">Expedition CK06-06</strain>
    </source>
</reference>
<dbReference type="EMBL" id="BART01020709">
    <property type="protein sequence ID" value="GAH05230.1"/>
    <property type="molecule type" value="Genomic_DNA"/>
</dbReference>
<name>X1DAA4_9ZZZZ</name>
<evidence type="ECO:0000313" key="1">
    <source>
        <dbReference type="EMBL" id="GAH05230.1"/>
    </source>
</evidence>
<comment type="caution">
    <text evidence="1">The sequence shown here is derived from an EMBL/GenBank/DDBJ whole genome shotgun (WGS) entry which is preliminary data.</text>
</comment>